<evidence type="ECO:0000313" key="3">
    <source>
        <dbReference type="Proteomes" id="UP000829708"/>
    </source>
</evidence>
<evidence type="ECO:0008006" key="4">
    <source>
        <dbReference type="Google" id="ProtNLM"/>
    </source>
</evidence>
<name>A0ABY4DA67_9SPIR</name>
<gene>
    <name evidence="2" type="ORF">MUG09_00100</name>
</gene>
<keyword evidence="3" id="KW-1185">Reference proteome</keyword>
<sequence length="51" mass="5650">MINYVIGIGSALFLFSMLVKSIRRRRRIKAGKEMLRMCSGCCSSCPSSCST</sequence>
<reference evidence="3" key="1">
    <citation type="journal article" date="2024" name="J Bioinform Genom">
        <title>Complete genome sequence of the type strain bacterium Sphaerochaeta associata GLS2t (VKM B-2742)t.</title>
        <authorList>
            <person name="Troshina O.Y."/>
            <person name="Tepeeva A.N."/>
            <person name="Arzamasceva V.O."/>
            <person name="Whitman W.B."/>
            <person name="Varghese N."/>
            <person name="Shapiro N."/>
            <person name="Woyke T."/>
            <person name="Kripides N.C."/>
            <person name="Vasilenko O.V."/>
        </authorList>
    </citation>
    <scope>NUCLEOTIDE SEQUENCE [LARGE SCALE GENOMIC DNA]</scope>
    <source>
        <strain evidence="3">GLS2T</strain>
    </source>
</reference>
<dbReference type="Proteomes" id="UP000829708">
    <property type="component" value="Chromosome"/>
</dbReference>
<keyword evidence="1" id="KW-0812">Transmembrane</keyword>
<feature type="transmembrane region" description="Helical" evidence="1">
    <location>
        <begin position="6"/>
        <end position="22"/>
    </location>
</feature>
<evidence type="ECO:0000313" key="2">
    <source>
        <dbReference type="EMBL" id="UOM51173.1"/>
    </source>
</evidence>
<keyword evidence="1" id="KW-0472">Membrane</keyword>
<dbReference type="EMBL" id="CP094929">
    <property type="protein sequence ID" value="UOM51173.1"/>
    <property type="molecule type" value="Genomic_DNA"/>
</dbReference>
<organism evidence="2 3">
    <name type="scientific">Sphaerochaeta associata</name>
    <dbReference type="NCBI Taxonomy" id="1129264"/>
    <lineage>
        <taxon>Bacteria</taxon>
        <taxon>Pseudomonadati</taxon>
        <taxon>Spirochaetota</taxon>
        <taxon>Spirochaetia</taxon>
        <taxon>Spirochaetales</taxon>
        <taxon>Sphaerochaetaceae</taxon>
        <taxon>Sphaerochaeta</taxon>
    </lineage>
</organism>
<keyword evidence="1" id="KW-1133">Transmembrane helix</keyword>
<dbReference type="RefSeq" id="WP_244772546.1">
    <property type="nucleotide sequence ID" value="NZ_CP094929.1"/>
</dbReference>
<accession>A0ABY4DA67</accession>
<evidence type="ECO:0000256" key="1">
    <source>
        <dbReference type="SAM" id="Phobius"/>
    </source>
</evidence>
<proteinExistence type="predicted"/>
<protein>
    <recommendedName>
        <fullName evidence="4">FeoB-associated Cys-rich membrane protein</fullName>
    </recommendedName>
</protein>